<dbReference type="AlphaFoldDB" id="A0AB34JGU3"/>
<gene>
    <name evidence="2" type="ORF">AB1Y20_022353</name>
</gene>
<evidence type="ECO:0000313" key="2">
    <source>
        <dbReference type="EMBL" id="KAL1520789.1"/>
    </source>
</evidence>
<name>A0AB34JGU3_PRYPA</name>
<dbReference type="Proteomes" id="UP001515480">
    <property type="component" value="Unassembled WGS sequence"/>
</dbReference>
<comment type="caution">
    <text evidence="2">The sequence shown here is derived from an EMBL/GenBank/DDBJ whole genome shotgun (WGS) entry which is preliminary data.</text>
</comment>
<keyword evidence="3" id="KW-1185">Reference proteome</keyword>
<accession>A0AB34JGU3</accession>
<organism evidence="2 3">
    <name type="scientific">Prymnesium parvum</name>
    <name type="common">Toxic golden alga</name>
    <dbReference type="NCBI Taxonomy" id="97485"/>
    <lineage>
        <taxon>Eukaryota</taxon>
        <taxon>Haptista</taxon>
        <taxon>Haptophyta</taxon>
        <taxon>Prymnesiophyceae</taxon>
        <taxon>Prymnesiales</taxon>
        <taxon>Prymnesiaceae</taxon>
        <taxon>Prymnesium</taxon>
    </lineage>
</organism>
<sequence length="411" mass="44024">MQILPAGALPAAQRLPPPTPSLPTALGPSAWRRAVLPPPSPLRMSERPLDRLLRDAVGGGSSPPNQRGARVVNLPSKKAARTFASRPARSAVLAAGLLTPFVLVNLLSAAPQPRRGKQRREELAFDYEGDAVTAPNLETSLLALMGEGGAAPNEAARYAAAERIVAQLEAQGGSQLFASKAPGKWCIPWVGGWDRVWLSDPASRFPGGPYQSKQLLSLDKEGLPALQSGATLFNLASARQFVYGPGEGGMVLEYLFSSPAAPSELLLTQLANIKNLGGNYFEVNFPAELVAYPATKDATGKDILANASPLRGSMSFGPRQESVTLQTTYLSATMWILSDEDGRRSVFSRTDTKSVADRRGLMVEGQVKEHPDEQTRYGKLLFSESLSDYAGWEANVENSAPSTNTKRALTN</sequence>
<feature type="region of interest" description="Disordered" evidence="1">
    <location>
        <begin position="1"/>
        <end position="27"/>
    </location>
</feature>
<evidence type="ECO:0000256" key="1">
    <source>
        <dbReference type="SAM" id="MobiDB-lite"/>
    </source>
</evidence>
<protein>
    <recommendedName>
        <fullName evidence="4">Plastid lipid-associated protein/fibrillin conserved domain-containing protein</fullName>
    </recommendedName>
</protein>
<evidence type="ECO:0000313" key="3">
    <source>
        <dbReference type="Proteomes" id="UP001515480"/>
    </source>
</evidence>
<proteinExistence type="predicted"/>
<reference evidence="2 3" key="1">
    <citation type="journal article" date="2024" name="Science">
        <title>Giant polyketide synthase enzymes in the biosynthesis of giant marine polyether toxins.</title>
        <authorList>
            <person name="Fallon T.R."/>
            <person name="Shende V.V."/>
            <person name="Wierzbicki I.H."/>
            <person name="Pendleton A.L."/>
            <person name="Watervoot N.F."/>
            <person name="Auber R.P."/>
            <person name="Gonzalez D.J."/>
            <person name="Wisecaver J.H."/>
            <person name="Moore B.S."/>
        </authorList>
    </citation>
    <scope>NUCLEOTIDE SEQUENCE [LARGE SCALE GENOMIC DNA]</scope>
    <source>
        <strain evidence="2 3">12B1</strain>
    </source>
</reference>
<dbReference type="EMBL" id="JBGBPQ010000008">
    <property type="protein sequence ID" value="KAL1520789.1"/>
    <property type="molecule type" value="Genomic_DNA"/>
</dbReference>
<evidence type="ECO:0008006" key="4">
    <source>
        <dbReference type="Google" id="ProtNLM"/>
    </source>
</evidence>